<feature type="signal peptide" evidence="2">
    <location>
        <begin position="1"/>
        <end position="22"/>
    </location>
</feature>
<dbReference type="Gene3D" id="3.40.50.1980">
    <property type="entry name" value="Nitrogenase molybdenum iron protein domain"/>
    <property type="match status" value="2"/>
</dbReference>
<dbReference type="InterPro" id="IPR002491">
    <property type="entry name" value="ABC_transptr_periplasmic_BD"/>
</dbReference>
<dbReference type="InterPro" id="IPR050902">
    <property type="entry name" value="ABC_Transporter_SBP"/>
</dbReference>
<dbReference type="SUPFAM" id="SSF53807">
    <property type="entry name" value="Helical backbone' metal receptor"/>
    <property type="match status" value="1"/>
</dbReference>
<protein>
    <submittedName>
        <fullName evidence="4">ABC transporter substrate-binding protein</fullName>
    </submittedName>
</protein>
<sequence>MNNKAVLASTLVLLFLTGCGTAGPSIEGHTSAASPASSIVKTAEAATITVTDFARREVTVPYPPARIVALSNGDMDIVRALGGHLVGRPTSSAAEENLANIEQVGTTHELDLEKITFLKPDLVLGNAVLNAKDTAMIESIGSHMVLTEAHSVSDIQNQIRLLGKVLDQNDKAEELVQSIDGKIREMQNTKLSSQPRVLIIYGAPGTYLAALPNSLSGNLLELAGGVNIASDYPELDSYPHYAQLNTERIVESDPQMVLIITHGQPEAVKDGFFKEMQVNAAWNGISAVKNGQVHVLPSNLFGTNPGTKVTEALAELRSLLEEAR</sequence>
<feature type="domain" description="Fe/B12 periplasmic-binding" evidence="3">
    <location>
        <begin position="66"/>
        <end position="324"/>
    </location>
</feature>
<reference evidence="4 5" key="1">
    <citation type="submission" date="2024-09" db="EMBL/GenBank/DDBJ databases">
        <title>Paenibacillus zeirhizospherea sp. nov., isolated from surface of the maize (Zea mays) roots in a horticulture field, Hungary.</title>
        <authorList>
            <person name="Marton D."/>
            <person name="Farkas M."/>
            <person name="Bedics A."/>
            <person name="Toth E."/>
            <person name="Tancsics A."/>
            <person name="Boka K."/>
            <person name="Marati G."/>
            <person name="Kriszt B."/>
            <person name="Cserhati M."/>
        </authorList>
    </citation>
    <scope>NUCLEOTIDE SEQUENCE [LARGE SCALE GENOMIC DNA]</scope>
    <source>
        <strain evidence="4 5">JCM 18446</strain>
    </source>
</reference>
<evidence type="ECO:0000313" key="4">
    <source>
        <dbReference type="EMBL" id="MFB5764086.1"/>
    </source>
</evidence>
<dbReference type="PANTHER" id="PTHR30535">
    <property type="entry name" value="VITAMIN B12-BINDING PROTEIN"/>
    <property type="match status" value="1"/>
</dbReference>
<keyword evidence="5" id="KW-1185">Reference proteome</keyword>
<comment type="similarity">
    <text evidence="1">Belongs to the bacterial solute-binding protein 8 family.</text>
</comment>
<dbReference type="EMBL" id="JBHIRY010000062">
    <property type="protein sequence ID" value="MFB5764086.1"/>
    <property type="molecule type" value="Genomic_DNA"/>
</dbReference>
<evidence type="ECO:0000256" key="1">
    <source>
        <dbReference type="ARBA" id="ARBA00008814"/>
    </source>
</evidence>
<gene>
    <name evidence="4" type="ORF">ACE5LO_27385</name>
</gene>
<dbReference type="RefSeq" id="WP_375523080.1">
    <property type="nucleotide sequence ID" value="NZ_JBHIRY010000062.1"/>
</dbReference>
<evidence type="ECO:0000313" key="5">
    <source>
        <dbReference type="Proteomes" id="UP001580430"/>
    </source>
</evidence>
<dbReference type="PROSITE" id="PS50983">
    <property type="entry name" value="FE_B12_PBP"/>
    <property type="match status" value="1"/>
</dbReference>
<accession>A0ABV5C9C6</accession>
<name>A0ABV5C9C6_9BACL</name>
<feature type="chain" id="PRO_5046790360" evidence="2">
    <location>
        <begin position="23"/>
        <end position="324"/>
    </location>
</feature>
<dbReference type="Proteomes" id="UP001580430">
    <property type="component" value="Unassembled WGS sequence"/>
</dbReference>
<evidence type="ECO:0000256" key="2">
    <source>
        <dbReference type="SAM" id="SignalP"/>
    </source>
</evidence>
<evidence type="ECO:0000259" key="3">
    <source>
        <dbReference type="PROSITE" id="PS50983"/>
    </source>
</evidence>
<organism evidence="4 5">
    <name type="scientific">Paenibacillus medicaginis</name>
    <dbReference type="NCBI Taxonomy" id="1470560"/>
    <lineage>
        <taxon>Bacteria</taxon>
        <taxon>Bacillati</taxon>
        <taxon>Bacillota</taxon>
        <taxon>Bacilli</taxon>
        <taxon>Bacillales</taxon>
        <taxon>Paenibacillaceae</taxon>
        <taxon>Paenibacillus</taxon>
    </lineage>
</organism>
<keyword evidence="2" id="KW-0732">Signal</keyword>
<dbReference type="PANTHER" id="PTHR30535:SF34">
    <property type="entry name" value="MOLYBDATE-BINDING PROTEIN MOLA"/>
    <property type="match status" value="1"/>
</dbReference>
<dbReference type="Pfam" id="PF01497">
    <property type="entry name" value="Peripla_BP_2"/>
    <property type="match status" value="1"/>
</dbReference>
<proteinExistence type="inferred from homology"/>
<comment type="caution">
    <text evidence="4">The sequence shown here is derived from an EMBL/GenBank/DDBJ whole genome shotgun (WGS) entry which is preliminary data.</text>
</comment>
<dbReference type="PROSITE" id="PS51257">
    <property type="entry name" value="PROKAR_LIPOPROTEIN"/>
    <property type="match status" value="1"/>
</dbReference>